<name>A0A922MXS9_SPOEX</name>
<reference evidence="3" key="1">
    <citation type="journal article" date="2021" name="G3 (Bethesda)">
        <title>Genome and transcriptome analysis of the beet armyworm Spodoptera exigua reveals targets for pest control. .</title>
        <authorList>
            <person name="Simon S."/>
            <person name="Breeschoten T."/>
            <person name="Jansen H.J."/>
            <person name="Dirks R.P."/>
            <person name="Schranz M.E."/>
            <person name="Ros V.I.D."/>
        </authorList>
    </citation>
    <scope>NUCLEOTIDE SEQUENCE</scope>
    <source>
        <strain evidence="3">TB_SE_WUR_2020</strain>
    </source>
</reference>
<dbReference type="Pfam" id="PF03357">
    <property type="entry name" value="Snf7"/>
    <property type="match status" value="1"/>
</dbReference>
<evidence type="ECO:0008006" key="5">
    <source>
        <dbReference type="Google" id="ProtNLM"/>
    </source>
</evidence>
<dbReference type="PANTHER" id="PTHR10476">
    <property type="entry name" value="CHARGED MULTIVESICULAR BODY PROTEIN"/>
    <property type="match status" value="1"/>
</dbReference>
<gene>
    <name evidence="3" type="ORF">HF086_007872</name>
</gene>
<dbReference type="EMBL" id="JACEFF010000062">
    <property type="protein sequence ID" value="KAH9644784.1"/>
    <property type="molecule type" value="Genomic_DNA"/>
</dbReference>
<sequence length="225" mass="25264">MSHTSMSNDDYLKPTFAFFLFLHLYLTEQQRQNDRELRKAARDLERDKAALEREEKKLENEIKKMAKEGNNDGCKILAKQLVQLRKQKARIYGANSKISSVQFQNKTMGANIAIAGAMGTTAKTMDSMNKVMNPQQIAKDMEAFRQANAKMDMTDEMISDTLDDIMDESGDEEETEGIVNKVLDEIGIEISGKMAGAPSVARNKLGESTKDADKELMEQLAKLKS</sequence>
<dbReference type="InterPro" id="IPR005024">
    <property type="entry name" value="Snf7_fam"/>
</dbReference>
<accession>A0A922MXS9</accession>
<evidence type="ECO:0000256" key="1">
    <source>
        <dbReference type="ARBA" id="ARBA00006190"/>
    </source>
</evidence>
<dbReference type="Gene3D" id="6.10.140.1230">
    <property type="match status" value="1"/>
</dbReference>
<dbReference type="Proteomes" id="UP000814243">
    <property type="component" value="Unassembled WGS sequence"/>
</dbReference>
<organism evidence="3 4">
    <name type="scientific">Spodoptera exigua</name>
    <name type="common">Beet armyworm</name>
    <name type="synonym">Noctua fulgens</name>
    <dbReference type="NCBI Taxonomy" id="7107"/>
    <lineage>
        <taxon>Eukaryota</taxon>
        <taxon>Metazoa</taxon>
        <taxon>Ecdysozoa</taxon>
        <taxon>Arthropoda</taxon>
        <taxon>Hexapoda</taxon>
        <taxon>Insecta</taxon>
        <taxon>Pterygota</taxon>
        <taxon>Neoptera</taxon>
        <taxon>Endopterygota</taxon>
        <taxon>Lepidoptera</taxon>
        <taxon>Glossata</taxon>
        <taxon>Ditrysia</taxon>
        <taxon>Noctuoidea</taxon>
        <taxon>Noctuidae</taxon>
        <taxon>Amphipyrinae</taxon>
        <taxon>Spodoptera</taxon>
    </lineage>
</organism>
<comment type="caution">
    <text evidence="3">The sequence shown here is derived from an EMBL/GenBank/DDBJ whole genome shotgun (WGS) entry which is preliminary data.</text>
</comment>
<evidence type="ECO:0000256" key="2">
    <source>
        <dbReference type="SAM" id="Coils"/>
    </source>
</evidence>
<feature type="coiled-coil region" evidence="2">
    <location>
        <begin position="27"/>
        <end position="71"/>
    </location>
</feature>
<comment type="similarity">
    <text evidence="1">Belongs to the SNF7 family.</text>
</comment>
<evidence type="ECO:0000313" key="4">
    <source>
        <dbReference type="Proteomes" id="UP000814243"/>
    </source>
</evidence>
<evidence type="ECO:0000313" key="3">
    <source>
        <dbReference type="EMBL" id="KAH9644784.1"/>
    </source>
</evidence>
<dbReference type="AlphaFoldDB" id="A0A922MXS9"/>
<proteinExistence type="inferred from homology"/>
<keyword evidence="2" id="KW-0175">Coiled coil</keyword>
<protein>
    <recommendedName>
        <fullName evidence="5">Charged multivesicular body protein 2b</fullName>
    </recommendedName>
</protein>
<dbReference type="GO" id="GO:0007034">
    <property type="term" value="P:vacuolar transport"/>
    <property type="evidence" value="ECO:0007669"/>
    <property type="project" value="InterPro"/>
</dbReference>